<dbReference type="Proteomes" id="UP000325440">
    <property type="component" value="Unassembled WGS sequence"/>
</dbReference>
<name>A0A5E4MLR4_9HEMI</name>
<protein>
    <submittedName>
        <fullName evidence="1">Uncharacterized protein</fullName>
    </submittedName>
</protein>
<organism evidence="1 2">
    <name type="scientific">Cinara cedri</name>
    <dbReference type="NCBI Taxonomy" id="506608"/>
    <lineage>
        <taxon>Eukaryota</taxon>
        <taxon>Metazoa</taxon>
        <taxon>Ecdysozoa</taxon>
        <taxon>Arthropoda</taxon>
        <taxon>Hexapoda</taxon>
        <taxon>Insecta</taxon>
        <taxon>Pterygota</taxon>
        <taxon>Neoptera</taxon>
        <taxon>Paraneoptera</taxon>
        <taxon>Hemiptera</taxon>
        <taxon>Sternorrhyncha</taxon>
        <taxon>Aphidomorpha</taxon>
        <taxon>Aphidoidea</taxon>
        <taxon>Aphididae</taxon>
        <taxon>Lachninae</taxon>
        <taxon>Cinara</taxon>
    </lineage>
</organism>
<dbReference type="EMBL" id="CABPRJ010000964">
    <property type="protein sequence ID" value="VVC33188.1"/>
    <property type="molecule type" value="Genomic_DNA"/>
</dbReference>
<reference evidence="1 2" key="1">
    <citation type="submission" date="2019-08" db="EMBL/GenBank/DDBJ databases">
        <authorList>
            <person name="Alioto T."/>
            <person name="Alioto T."/>
            <person name="Gomez Garrido J."/>
        </authorList>
    </citation>
    <scope>NUCLEOTIDE SEQUENCE [LARGE SCALE GENOMIC DNA]</scope>
</reference>
<dbReference type="OrthoDB" id="6612506at2759"/>
<gene>
    <name evidence="1" type="ORF">CINCED_3A023959</name>
</gene>
<sequence length="226" mass="25469">MHLTRVGTAVARTGTAAARTARPFRETTIVTADTSPTHRLIRTHTTTPNTFNVWQSQRGINYQTRNNKIRVIRYIARHKKNYENTATIEKNALVMAVQLTLKVTDFAVKTRPSVLVLGREGKRPGNWELSQTVGTPVDQINRDRTARENSVLDIPPITGDQTPSKYTTGDVVYYKAHTKLYARMAPNKWGTVKLEKQVGKGVFLTDQQLAQKMHVSCLERASTTHK</sequence>
<keyword evidence="2" id="KW-1185">Reference proteome</keyword>
<accession>A0A5E4MLR4</accession>
<proteinExistence type="predicted"/>
<dbReference type="AlphaFoldDB" id="A0A5E4MLR4"/>
<evidence type="ECO:0000313" key="1">
    <source>
        <dbReference type="EMBL" id="VVC33188.1"/>
    </source>
</evidence>
<evidence type="ECO:0000313" key="2">
    <source>
        <dbReference type="Proteomes" id="UP000325440"/>
    </source>
</evidence>